<feature type="transmembrane region" description="Helical" evidence="9">
    <location>
        <begin position="165"/>
        <end position="187"/>
    </location>
</feature>
<dbReference type="OrthoDB" id="42657at2759"/>
<feature type="transmembrane region" description="Helical" evidence="9">
    <location>
        <begin position="222"/>
        <end position="246"/>
    </location>
</feature>
<feature type="compositionally biased region" description="Basic and acidic residues" evidence="10">
    <location>
        <begin position="559"/>
        <end position="580"/>
    </location>
</feature>
<feature type="region of interest" description="Disordered" evidence="10">
    <location>
        <begin position="1"/>
        <end position="43"/>
    </location>
</feature>
<name>A0A0D2F396_9EURO</name>
<evidence type="ECO:0000256" key="3">
    <source>
        <dbReference type="ARBA" id="ARBA00022448"/>
    </source>
</evidence>
<feature type="transmembrane region" description="Helical" evidence="9">
    <location>
        <begin position="258"/>
        <end position="282"/>
    </location>
</feature>
<keyword evidence="9" id="KW-0926">Vacuole</keyword>
<dbReference type="GO" id="GO:0006914">
    <property type="term" value="P:autophagy"/>
    <property type="evidence" value="ECO:0007669"/>
    <property type="project" value="UniProtKB-KW"/>
</dbReference>
<keyword evidence="5 9" id="KW-1133">Transmembrane helix</keyword>
<dbReference type="GO" id="GO:0005774">
    <property type="term" value="C:vacuolar membrane"/>
    <property type="evidence" value="ECO:0007669"/>
    <property type="project" value="UniProtKB-SubCell"/>
</dbReference>
<dbReference type="EMBL" id="KN847317">
    <property type="protein sequence ID" value="KIW61410.1"/>
    <property type="molecule type" value="Genomic_DNA"/>
</dbReference>
<keyword evidence="6 9" id="KW-0072">Autophagy</keyword>
<sequence>MSVANAGIAAAATAPQAEDAMRDPELNGPDEAEEERPIAPDQFDPRYETTKWERWAYYCFYIGNNGLTLFNFAPTSFQDLLYEAAGDAGRLQFLGAYRTINSIVLLANGISFAIQVVLFLFLGSMADYGRWRPWILIFWSVVAFALGFGWLGVHTQDKWPVATGLYMVGLIAYQMCITFWTAAFPGLARNEPEMRKKAEQYEAGEITRDDYDFADMMQRNKIYNVAFIMQSAGEIIILAVLVGILFALDVNASAANNLWGLSVLIAYATGVWILLAIPWFILEKRRPGQTLPPGMNVLSVGFWNLWRALVQIWELKQSLLYLIGYFLLGDTLNTTVTVIATLQNSVVSYNTLTLTYLLIVGIAAQLAGILGYWLIQKRFGLSTKTMLDLVMLGILLLDGWGMIGIWTQKFGFHNEWEFWLYQTIYGLFVCQWYAYSQTMISEVTPRGKEFLFFSFYSIVGKTSAFIGPLVSSAIIDASPNGNASLPFYFLFGLSLLSFLLLFFFVDLKKSRKEQEAFLAKEKAAKDRRASVVLFNHGRPIEDENAGTDRRALGAGKTEGMSDHGTRTDSSKTGEAEEVKT</sequence>
<feature type="transmembrane region" description="Helical" evidence="9">
    <location>
        <begin position="455"/>
        <end position="475"/>
    </location>
</feature>
<organism evidence="11 12">
    <name type="scientific">Exophiala xenobiotica</name>
    <dbReference type="NCBI Taxonomy" id="348802"/>
    <lineage>
        <taxon>Eukaryota</taxon>
        <taxon>Fungi</taxon>
        <taxon>Dikarya</taxon>
        <taxon>Ascomycota</taxon>
        <taxon>Pezizomycotina</taxon>
        <taxon>Eurotiomycetes</taxon>
        <taxon>Chaetothyriomycetidae</taxon>
        <taxon>Chaetothyriales</taxon>
        <taxon>Herpotrichiellaceae</taxon>
        <taxon>Exophiala</taxon>
    </lineage>
</organism>
<dbReference type="AlphaFoldDB" id="A0A0D2F396"/>
<evidence type="ECO:0000256" key="4">
    <source>
        <dbReference type="ARBA" id="ARBA00022692"/>
    </source>
</evidence>
<keyword evidence="3 9" id="KW-0813">Transport</keyword>
<comment type="function">
    <text evidence="8 9">Vacuolar effluxer which mediate the efflux of amino acids resulting from autophagic degradation. The release of autophagic amino acids allows the maintenance of protein synthesis and viability during nitrogen starvation.</text>
</comment>
<dbReference type="STRING" id="348802.A0A0D2F396"/>
<dbReference type="RefSeq" id="XP_013321994.1">
    <property type="nucleotide sequence ID" value="XM_013466540.1"/>
</dbReference>
<dbReference type="PANTHER" id="PTHR23519:SF5">
    <property type="entry name" value="AUTOPHAGY-RELATED PROTEIN"/>
    <property type="match status" value="1"/>
</dbReference>
<evidence type="ECO:0000256" key="10">
    <source>
        <dbReference type="SAM" id="MobiDB-lite"/>
    </source>
</evidence>
<keyword evidence="12" id="KW-1185">Reference proteome</keyword>
<protein>
    <recommendedName>
        <fullName evidence="9">Autophagy-related protein</fullName>
    </recommendedName>
</protein>
<feature type="transmembrane region" description="Helical" evidence="9">
    <location>
        <begin position="100"/>
        <end position="122"/>
    </location>
</feature>
<feature type="transmembrane region" description="Helical" evidence="9">
    <location>
        <begin position="55"/>
        <end position="73"/>
    </location>
</feature>
<dbReference type="InterPro" id="IPR024671">
    <property type="entry name" value="Atg22-like"/>
</dbReference>
<feature type="transmembrane region" description="Helical" evidence="9">
    <location>
        <begin position="134"/>
        <end position="153"/>
    </location>
</feature>
<accession>A0A0D2F396</accession>
<evidence type="ECO:0000256" key="8">
    <source>
        <dbReference type="ARBA" id="ARBA00024801"/>
    </source>
</evidence>
<dbReference type="SUPFAM" id="SSF103473">
    <property type="entry name" value="MFS general substrate transporter"/>
    <property type="match status" value="2"/>
</dbReference>
<keyword evidence="4 9" id="KW-0812">Transmembrane</keyword>
<feature type="compositionally biased region" description="Low complexity" evidence="10">
    <location>
        <begin position="1"/>
        <end position="18"/>
    </location>
</feature>
<evidence type="ECO:0000313" key="11">
    <source>
        <dbReference type="EMBL" id="KIW61410.1"/>
    </source>
</evidence>
<feature type="transmembrane region" description="Helical" evidence="9">
    <location>
        <begin position="418"/>
        <end position="435"/>
    </location>
</feature>
<dbReference type="HOGENOM" id="CLU_017518_2_0_1"/>
<feature type="transmembrane region" description="Helical" evidence="9">
    <location>
        <begin position="319"/>
        <end position="342"/>
    </location>
</feature>
<evidence type="ECO:0000256" key="9">
    <source>
        <dbReference type="RuleBase" id="RU363073"/>
    </source>
</evidence>
<evidence type="ECO:0000256" key="6">
    <source>
        <dbReference type="ARBA" id="ARBA00023006"/>
    </source>
</evidence>
<feature type="transmembrane region" description="Helical" evidence="9">
    <location>
        <begin position="387"/>
        <end position="406"/>
    </location>
</feature>
<gene>
    <name evidence="11" type="ORF">PV05_01532</name>
</gene>
<feature type="transmembrane region" description="Helical" evidence="9">
    <location>
        <begin position="354"/>
        <end position="375"/>
    </location>
</feature>
<dbReference type="Proteomes" id="UP000054342">
    <property type="component" value="Unassembled WGS sequence"/>
</dbReference>
<dbReference type="InterPro" id="IPR050495">
    <property type="entry name" value="ATG22/LtaA_families"/>
</dbReference>
<dbReference type="Pfam" id="PF11700">
    <property type="entry name" value="ATG22"/>
    <property type="match status" value="1"/>
</dbReference>
<dbReference type="Gene3D" id="1.20.1250.20">
    <property type="entry name" value="MFS general substrate transporter like domains"/>
    <property type="match status" value="1"/>
</dbReference>
<evidence type="ECO:0000256" key="7">
    <source>
        <dbReference type="ARBA" id="ARBA00023136"/>
    </source>
</evidence>
<evidence type="ECO:0000313" key="12">
    <source>
        <dbReference type="Proteomes" id="UP000054342"/>
    </source>
</evidence>
<evidence type="ECO:0000256" key="5">
    <source>
        <dbReference type="ARBA" id="ARBA00022989"/>
    </source>
</evidence>
<keyword evidence="7 9" id="KW-0472">Membrane</keyword>
<feature type="region of interest" description="Disordered" evidence="10">
    <location>
        <begin position="539"/>
        <end position="580"/>
    </location>
</feature>
<reference evidence="11 12" key="1">
    <citation type="submission" date="2015-01" db="EMBL/GenBank/DDBJ databases">
        <title>The Genome Sequence of Exophiala xenobiotica CBS118157.</title>
        <authorList>
            <consortium name="The Broad Institute Genomics Platform"/>
            <person name="Cuomo C."/>
            <person name="de Hoog S."/>
            <person name="Gorbushina A."/>
            <person name="Stielow B."/>
            <person name="Teixiera M."/>
            <person name="Abouelleil A."/>
            <person name="Chapman S.B."/>
            <person name="Priest M."/>
            <person name="Young S.K."/>
            <person name="Wortman J."/>
            <person name="Nusbaum C."/>
            <person name="Birren B."/>
        </authorList>
    </citation>
    <scope>NUCLEOTIDE SEQUENCE [LARGE SCALE GENOMIC DNA]</scope>
    <source>
        <strain evidence="11 12">CBS 118157</strain>
    </source>
</reference>
<dbReference type="InterPro" id="IPR036259">
    <property type="entry name" value="MFS_trans_sf"/>
</dbReference>
<comment type="subcellular location">
    <subcellularLocation>
        <location evidence="1 9">Vacuole membrane</location>
        <topology evidence="1 9">Multi-pass membrane protein</topology>
    </subcellularLocation>
</comment>
<evidence type="ECO:0000256" key="1">
    <source>
        <dbReference type="ARBA" id="ARBA00004128"/>
    </source>
</evidence>
<keyword evidence="9" id="KW-0029">Amino-acid transport</keyword>
<proteinExistence type="inferred from homology"/>
<feature type="transmembrane region" description="Helical" evidence="9">
    <location>
        <begin position="487"/>
        <end position="505"/>
    </location>
</feature>
<dbReference type="GeneID" id="25323440"/>
<evidence type="ECO:0000256" key="2">
    <source>
        <dbReference type="ARBA" id="ARBA00006978"/>
    </source>
</evidence>
<dbReference type="GO" id="GO:0006865">
    <property type="term" value="P:amino acid transport"/>
    <property type="evidence" value="ECO:0007669"/>
    <property type="project" value="UniProtKB-KW"/>
</dbReference>
<dbReference type="PANTHER" id="PTHR23519">
    <property type="entry name" value="AUTOPHAGY-RELATED PROTEIN 22"/>
    <property type="match status" value="1"/>
</dbReference>
<comment type="similarity">
    <text evidence="2 9">Belongs to the ATG22 family.</text>
</comment>
<feature type="compositionally biased region" description="Basic and acidic residues" evidence="10">
    <location>
        <begin position="539"/>
        <end position="551"/>
    </location>
</feature>